<comment type="caution">
    <text evidence="1">The sequence shown here is derived from an EMBL/GenBank/DDBJ whole genome shotgun (WGS) entry which is preliminary data.</text>
</comment>
<reference evidence="2" key="1">
    <citation type="submission" date="2017-06" db="EMBL/GenBank/DDBJ databases">
        <title>Genome analysis of Fimbriiglobus ruber SP5, the first member of the order Planctomycetales with confirmed chitinolytic capability.</title>
        <authorList>
            <person name="Ravin N.V."/>
            <person name="Rakitin A.L."/>
            <person name="Ivanova A.A."/>
            <person name="Beletsky A.V."/>
            <person name="Kulichevskaya I.S."/>
            <person name="Mardanov A.V."/>
            <person name="Dedysh S.N."/>
        </authorList>
    </citation>
    <scope>NUCLEOTIDE SEQUENCE [LARGE SCALE GENOMIC DNA]</scope>
    <source>
        <strain evidence="2">SP5</strain>
    </source>
</reference>
<accession>A0A225E1F3</accession>
<gene>
    <name evidence="1" type="ORF">FRUB_00732</name>
</gene>
<dbReference type="Proteomes" id="UP000214646">
    <property type="component" value="Unassembled WGS sequence"/>
</dbReference>
<sequence>MSQCFELGLLQTGHHCQFNHQLRLYPHDYRPFLTVNGDGLSGRQVVLEFHIRTTSLEQ</sequence>
<evidence type="ECO:0000313" key="1">
    <source>
        <dbReference type="EMBL" id="OWK47033.1"/>
    </source>
</evidence>
<keyword evidence="2" id="KW-1185">Reference proteome</keyword>
<dbReference type="AlphaFoldDB" id="A0A225E1F3"/>
<proteinExistence type="predicted"/>
<evidence type="ECO:0000313" key="2">
    <source>
        <dbReference type="Proteomes" id="UP000214646"/>
    </source>
</evidence>
<name>A0A225E1F3_9BACT</name>
<protein>
    <submittedName>
        <fullName evidence="1">Uncharacterized protein</fullName>
    </submittedName>
</protein>
<dbReference type="EMBL" id="NIDE01000001">
    <property type="protein sequence ID" value="OWK47033.1"/>
    <property type="molecule type" value="Genomic_DNA"/>
</dbReference>
<organism evidence="1 2">
    <name type="scientific">Fimbriiglobus ruber</name>
    <dbReference type="NCBI Taxonomy" id="1908690"/>
    <lineage>
        <taxon>Bacteria</taxon>
        <taxon>Pseudomonadati</taxon>
        <taxon>Planctomycetota</taxon>
        <taxon>Planctomycetia</taxon>
        <taxon>Gemmatales</taxon>
        <taxon>Gemmataceae</taxon>
        <taxon>Fimbriiglobus</taxon>
    </lineage>
</organism>